<dbReference type="InterPro" id="IPR028055">
    <property type="entry name" value="YidC/Oxa/ALB_C"/>
</dbReference>
<evidence type="ECO:0000259" key="14">
    <source>
        <dbReference type="Pfam" id="PF02096"/>
    </source>
</evidence>
<evidence type="ECO:0000256" key="2">
    <source>
        <dbReference type="ARBA" id="ARBA00010527"/>
    </source>
</evidence>
<comment type="similarity">
    <text evidence="2 13">Belongs to the OXA1/ALB3/YidC family. Type 1 subfamily.</text>
</comment>
<dbReference type="CDD" id="cd19961">
    <property type="entry name" value="EcYidC-like_peri"/>
    <property type="match status" value="1"/>
</dbReference>
<evidence type="ECO:0000256" key="10">
    <source>
        <dbReference type="ARBA" id="ARBA00023186"/>
    </source>
</evidence>
<dbReference type="InterPro" id="IPR001708">
    <property type="entry name" value="YidC/ALB3/OXA1/COX18"/>
</dbReference>
<evidence type="ECO:0000256" key="4">
    <source>
        <dbReference type="ARBA" id="ARBA00022448"/>
    </source>
</evidence>
<keyword evidence="4 13" id="KW-0813">Transport</keyword>
<evidence type="ECO:0000256" key="12">
    <source>
        <dbReference type="ARBA" id="ARBA00033342"/>
    </source>
</evidence>
<dbReference type="Pfam" id="PF14849">
    <property type="entry name" value="YidC_periplas"/>
    <property type="match status" value="1"/>
</dbReference>
<dbReference type="HAMAP" id="MF_01810">
    <property type="entry name" value="YidC_type1"/>
    <property type="match status" value="1"/>
</dbReference>
<dbReference type="InterPro" id="IPR038221">
    <property type="entry name" value="YidC_periplasmic_sf"/>
</dbReference>
<dbReference type="Gene3D" id="2.70.98.90">
    <property type="match status" value="1"/>
</dbReference>
<sequence>MTDMRRTVLWVVFLASLFMLWDGWQKHNGHPSFFAPPPPKAVTNTANGTAPASSAPAPATAGAAMAAATAASAPAVGEKVVVTTDVLTVTFDTLGGDVTRVELPKYKAAHLDPSLFDPLLQAVGLRKKPEGDLGSTVLLDAAHGYKAQSGFVGTAGEQLPTHLTPMTLVSTDRALKDGADALTVRLESAPVGGIKLVKTYTLKRGSYVIDMKDEIANTGDKPVTPQAYVQLVRDASAAPGASGYYSTFTGPAVYNGKYHKVEFKKLDKDGGDMEKLDIDKSAQAGWVAMVQHYFASAWLHNDAGAREFFVKPLAGTAPQQYAVGMVFTMPPLAAGASTTRSDQLFVGPQEENDLEKIAPGLELVKDYGIFAVISKPLFWLLDNLHKAIGNWGWAIIALVVLLKIAFYWLNARAYTSMAKMKAINPKVQALRERLKDKPQEMQQEMMKIYRDEKVNPIGGCLPIFVQMPVFIGLYWVLLSSVEMRGAPWLGWIHDLSVPDPFFILPILMTISSLFQVWLQPTPPDPTQAKMMWFMPLAFSFMFFSFPAGLTLYYVVNNVLTIAQQWIINKRLGAN</sequence>
<dbReference type="PANTHER" id="PTHR12428">
    <property type="entry name" value="OXA1"/>
    <property type="match status" value="1"/>
</dbReference>
<dbReference type="Proteomes" id="UP001285263">
    <property type="component" value="Unassembled WGS sequence"/>
</dbReference>
<dbReference type="EMBL" id="JAXCLA010000012">
    <property type="protein sequence ID" value="MDY0748976.1"/>
    <property type="molecule type" value="Genomic_DNA"/>
</dbReference>
<dbReference type="InterPro" id="IPR028053">
    <property type="entry name" value="Membr_insert_YidC_N"/>
</dbReference>
<keyword evidence="6 13" id="KW-0812">Transmembrane</keyword>
<evidence type="ECO:0000256" key="3">
    <source>
        <dbReference type="ARBA" id="ARBA00015325"/>
    </source>
</evidence>
<evidence type="ECO:0000256" key="5">
    <source>
        <dbReference type="ARBA" id="ARBA00022475"/>
    </source>
</evidence>
<protein>
    <recommendedName>
        <fullName evidence="3 13">Membrane protein insertase YidC</fullName>
    </recommendedName>
    <alternativeName>
        <fullName evidence="12 13">Foldase YidC</fullName>
    </alternativeName>
    <alternativeName>
        <fullName evidence="11 13">Membrane integrase YidC</fullName>
    </alternativeName>
    <alternativeName>
        <fullName evidence="13">Membrane protein YidC</fullName>
    </alternativeName>
</protein>
<feature type="transmembrane region" description="Helical" evidence="13">
    <location>
        <begin position="530"/>
        <end position="555"/>
    </location>
</feature>
<comment type="function">
    <text evidence="13">Required for the insertion and/or proper folding and/or complex formation of integral membrane proteins into the membrane. Involved in integration of membrane proteins that insert both dependently and independently of the Sec translocase complex, as well as at least some lipoproteins. Aids folding of multispanning membrane proteins.</text>
</comment>
<keyword evidence="9 13" id="KW-0472">Membrane</keyword>
<accession>A0ABU5DRM4</accession>
<evidence type="ECO:0000313" key="17">
    <source>
        <dbReference type="Proteomes" id="UP001285263"/>
    </source>
</evidence>
<keyword evidence="5 13" id="KW-1003">Cell membrane</keyword>
<evidence type="ECO:0000313" key="16">
    <source>
        <dbReference type="EMBL" id="MDY0748976.1"/>
    </source>
</evidence>
<name>A0ABU5DRM4_9BURK</name>
<evidence type="ECO:0000256" key="9">
    <source>
        <dbReference type="ARBA" id="ARBA00023136"/>
    </source>
</evidence>
<dbReference type="NCBIfam" id="TIGR03592">
    <property type="entry name" value="yidC_oxa1_cterm"/>
    <property type="match status" value="1"/>
</dbReference>
<keyword evidence="8 13" id="KW-1133">Transmembrane helix</keyword>
<dbReference type="PRINTS" id="PR01900">
    <property type="entry name" value="YIDCPROTEIN"/>
</dbReference>
<organism evidence="16 17">
    <name type="scientific">Roseateles agri</name>
    <dbReference type="NCBI Taxonomy" id="3098619"/>
    <lineage>
        <taxon>Bacteria</taxon>
        <taxon>Pseudomonadati</taxon>
        <taxon>Pseudomonadota</taxon>
        <taxon>Betaproteobacteria</taxon>
        <taxon>Burkholderiales</taxon>
        <taxon>Sphaerotilaceae</taxon>
        <taxon>Roseateles</taxon>
    </lineage>
</organism>
<comment type="caution">
    <text evidence="13">Lacks conserved residue(s) required for the propagation of feature annotation.</text>
</comment>
<evidence type="ECO:0000256" key="1">
    <source>
        <dbReference type="ARBA" id="ARBA00004429"/>
    </source>
</evidence>
<keyword evidence="7 13" id="KW-0653">Protein transport</keyword>
<dbReference type="InterPro" id="IPR047196">
    <property type="entry name" value="YidC_ALB_C"/>
</dbReference>
<dbReference type="InterPro" id="IPR019998">
    <property type="entry name" value="Membr_insert_YidC"/>
</dbReference>
<gene>
    <name evidence="13 16" type="primary">yidC</name>
    <name evidence="16" type="ORF">SNE35_31045</name>
</gene>
<feature type="transmembrane region" description="Helical" evidence="13">
    <location>
        <begin position="391"/>
        <end position="411"/>
    </location>
</feature>
<evidence type="ECO:0000256" key="13">
    <source>
        <dbReference type="HAMAP-Rule" id="MF_01810"/>
    </source>
</evidence>
<evidence type="ECO:0000256" key="11">
    <source>
        <dbReference type="ARBA" id="ARBA00033245"/>
    </source>
</evidence>
<dbReference type="Pfam" id="PF02096">
    <property type="entry name" value="60KD_IMP"/>
    <property type="match status" value="1"/>
</dbReference>
<feature type="domain" description="Membrane insertase YidC/Oxa/ALB C-terminal" evidence="14">
    <location>
        <begin position="391"/>
        <end position="569"/>
    </location>
</feature>
<dbReference type="PANTHER" id="PTHR12428:SF65">
    <property type="entry name" value="CYTOCHROME C OXIDASE ASSEMBLY PROTEIN COX18, MITOCHONDRIAL"/>
    <property type="match status" value="1"/>
</dbReference>
<comment type="subunit">
    <text evidence="13">Interacts with the Sec translocase complex via SecD. Specifically interacts with transmembrane segments of nascent integral membrane proteins during membrane integration.</text>
</comment>
<feature type="domain" description="Membrane insertase YidC N-terminal" evidence="15">
    <location>
        <begin position="80"/>
        <end position="380"/>
    </location>
</feature>
<evidence type="ECO:0000259" key="15">
    <source>
        <dbReference type="Pfam" id="PF14849"/>
    </source>
</evidence>
<reference evidence="16 17" key="1">
    <citation type="submission" date="2023-11" db="EMBL/GenBank/DDBJ databases">
        <title>Paucibacter sp. nov., isolated from fresh soil in Korea.</title>
        <authorList>
            <person name="Le N.T.T."/>
        </authorList>
    </citation>
    <scope>NUCLEOTIDE SEQUENCE [LARGE SCALE GENOMIC DNA]</scope>
    <source>
        <strain evidence="16 17">R3-3</strain>
    </source>
</reference>
<dbReference type="PRINTS" id="PR00701">
    <property type="entry name" value="60KDINNERMP"/>
</dbReference>
<evidence type="ECO:0000256" key="8">
    <source>
        <dbReference type="ARBA" id="ARBA00022989"/>
    </source>
</evidence>
<evidence type="ECO:0000256" key="6">
    <source>
        <dbReference type="ARBA" id="ARBA00022692"/>
    </source>
</evidence>
<dbReference type="NCBIfam" id="NF002352">
    <property type="entry name" value="PRK01318.1-3"/>
    <property type="match status" value="1"/>
</dbReference>
<comment type="subcellular location">
    <subcellularLocation>
        <location evidence="1">Cell inner membrane</location>
        <topology evidence="1">Multi-pass membrane protein</topology>
    </subcellularLocation>
    <subcellularLocation>
        <location evidence="13">Cell membrane</location>
        <topology evidence="13">Multi-pass membrane protein</topology>
    </subcellularLocation>
</comment>
<keyword evidence="17" id="KW-1185">Reference proteome</keyword>
<proteinExistence type="inferred from homology"/>
<dbReference type="CDD" id="cd20070">
    <property type="entry name" value="5TM_YidC_Alb3"/>
    <property type="match status" value="1"/>
</dbReference>
<feature type="transmembrane region" description="Helical" evidence="13">
    <location>
        <begin position="454"/>
        <end position="477"/>
    </location>
</feature>
<dbReference type="NCBIfam" id="TIGR03593">
    <property type="entry name" value="yidC_nterm"/>
    <property type="match status" value="1"/>
</dbReference>
<dbReference type="RefSeq" id="WP_320426943.1">
    <property type="nucleotide sequence ID" value="NZ_JAXCLA010000012.1"/>
</dbReference>
<comment type="caution">
    <text evidence="16">The sequence shown here is derived from an EMBL/GenBank/DDBJ whole genome shotgun (WGS) entry which is preliminary data.</text>
</comment>
<keyword evidence="10 13" id="KW-0143">Chaperone</keyword>
<evidence type="ECO:0000256" key="7">
    <source>
        <dbReference type="ARBA" id="ARBA00022927"/>
    </source>
</evidence>